<name>A0AAV4YDM5_CAEEX</name>
<reference evidence="1 2" key="1">
    <citation type="submission" date="2021-06" db="EMBL/GenBank/DDBJ databases">
        <title>Caerostris extrusa draft genome.</title>
        <authorList>
            <person name="Kono N."/>
            <person name="Arakawa K."/>
        </authorList>
    </citation>
    <scope>NUCLEOTIDE SEQUENCE [LARGE SCALE GENOMIC DNA]</scope>
</reference>
<accession>A0AAV4YDM5</accession>
<keyword evidence="2" id="KW-1185">Reference proteome</keyword>
<dbReference type="AlphaFoldDB" id="A0AAV4YDM5"/>
<dbReference type="EMBL" id="BPLR01019092">
    <property type="protein sequence ID" value="GIZ04475.1"/>
    <property type="molecule type" value="Genomic_DNA"/>
</dbReference>
<dbReference type="Proteomes" id="UP001054945">
    <property type="component" value="Unassembled WGS sequence"/>
</dbReference>
<evidence type="ECO:0000313" key="1">
    <source>
        <dbReference type="EMBL" id="GIZ04475.1"/>
    </source>
</evidence>
<gene>
    <name evidence="1" type="ORF">CEXT_746671</name>
</gene>
<evidence type="ECO:0000313" key="2">
    <source>
        <dbReference type="Proteomes" id="UP001054945"/>
    </source>
</evidence>
<sequence>MSDSVTAVRVFARRVKHIHDGSSFGSASKTAVIGYRRFEEYSFWGNVHARGHREEIGKRSLEWESTLSKGRVLTGCPSAPPVDH</sequence>
<organism evidence="1 2">
    <name type="scientific">Caerostris extrusa</name>
    <name type="common">Bark spider</name>
    <name type="synonym">Caerostris bankana</name>
    <dbReference type="NCBI Taxonomy" id="172846"/>
    <lineage>
        <taxon>Eukaryota</taxon>
        <taxon>Metazoa</taxon>
        <taxon>Ecdysozoa</taxon>
        <taxon>Arthropoda</taxon>
        <taxon>Chelicerata</taxon>
        <taxon>Arachnida</taxon>
        <taxon>Araneae</taxon>
        <taxon>Araneomorphae</taxon>
        <taxon>Entelegynae</taxon>
        <taxon>Araneoidea</taxon>
        <taxon>Araneidae</taxon>
        <taxon>Caerostris</taxon>
    </lineage>
</organism>
<comment type="caution">
    <text evidence="1">The sequence shown here is derived from an EMBL/GenBank/DDBJ whole genome shotgun (WGS) entry which is preliminary data.</text>
</comment>
<proteinExistence type="predicted"/>
<protein>
    <submittedName>
        <fullName evidence="1">Uncharacterized protein</fullName>
    </submittedName>
</protein>